<dbReference type="KEGG" id="shc:Shell_0193"/>
<reference evidence="2" key="1">
    <citation type="submission" date="2010-05" db="EMBL/GenBank/DDBJ databases">
        <title>Complete sequence of Staphylothermus hellenicus DSM 12710.</title>
        <authorList>
            <consortium name="US DOE Joint Genome Institute"/>
            <person name="Lucas S."/>
            <person name="Copeland A."/>
            <person name="Lapidus A."/>
            <person name="Cheng J.-F."/>
            <person name="Bruce D."/>
            <person name="Goodwin L."/>
            <person name="Pitluck S."/>
            <person name="Davenport K."/>
            <person name="Detter J.C."/>
            <person name="Han C."/>
            <person name="Tapia R."/>
            <person name="Larimer F."/>
            <person name="Land M."/>
            <person name="Hauser L."/>
            <person name="Kyrpides N."/>
            <person name="Mikhailova N."/>
            <person name="Anderson I.J."/>
            <person name="Woyke T."/>
        </authorList>
    </citation>
    <scope>NUCLEOTIDE SEQUENCE [LARGE SCALE GENOMIC DNA]</scope>
    <source>
        <strain evidence="2">DSM 12710 / JCM 10830 / BK20S6-10-b1 / P8</strain>
    </source>
</reference>
<dbReference type="Proteomes" id="UP000002573">
    <property type="component" value="Chromosome"/>
</dbReference>
<reference evidence="1 2" key="2">
    <citation type="journal article" date="2011" name="Stand. Genomic Sci.">
        <title>Complete genome sequence of Staphylothermus hellenicus P8.</title>
        <authorList>
            <person name="Anderson I."/>
            <person name="Wirth R."/>
            <person name="Lucas S."/>
            <person name="Copeland A."/>
            <person name="Lapidus A."/>
            <person name="Cheng J.F."/>
            <person name="Goodwin L."/>
            <person name="Pitluck S."/>
            <person name="Davenport K."/>
            <person name="Detter J.C."/>
            <person name="Han C."/>
            <person name="Tapia R."/>
            <person name="Land M."/>
            <person name="Hauser L."/>
            <person name="Pati A."/>
            <person name="Mikhailova N."/>
            <person name="Woyke T."/>
            <person name="Klenk H.P."/>
            <person name="Kyrpides N."/>
            <person name="Ivanova N."/>
        </authorList>
    </citation>
    <scope>NUCLEOTIDE SEQUENCE [LARGE SCALE GENOMIC DNA]</scope>
    <source>
        <strain evidence="2">DSM 12710 / JCM 10830 / BK20S6-10-b1 / P8</strain>
    </source>
</reference>
<dbReference type="GO" id="GO:0006281">
    <property type="term" value="P:DNA repair"/>
    <property type="evidence" value="ECO:0007669"/>
    <property type="project" value="InterPro"/>
</dbReference>
<dbReference type="GO" id="GO:0003824">
    <property type="term" value="F:catalytic activity"/>
    <property type="evidence" value="ECO:0007669"/>
    <property type="project" value="InterPro"/>
</dbReference>
<keyword evidence="2" id="KW-1185">Reference proteome</keyword>
<dbReference type="EMBL" id="CP002051">
    <property type="protein sequence ID" value="ADI31335.1"/>
    <property type="molecule type" value="Genomic_DNA"/>
</dbReference>
<sequence length="302" mass="34998">MSIIIDSDRGRRVAEILYNAYYTTGIFGYRSPPESVLPKGMVRGSLQHVLFVTLTVSIDYMRDAQALWESARRTFEDPMTRYLFDPKALYETPINKIMRDMLKYGLAKRPRKDSYIWKTVGATFYKKWGGDPRSFLRSCGWDAPTILKRLKSDTHLDRGRLVPDYPYLRGDKIGPLWLRMLWDIVGVKDLRNLDKVPIPVDVHVARATLATGVVRGRFSGRLEDLFEYIRRAWFLSVKGLKAGDRSMIALDLDEPLWHLSKYGCSRRDKDTGYCPLQSFCVVREYCVKGRIWINNGYVVMDT</sequence>
<evidence type="ECO:0008006" key="3">
    <source>
        <dbReference type="Google" id="ProtNLM"/>
    </source>
</evidence>
<dbReference type="InterPro" id="IPR011257">
    <property type="entry name" value="DNA_glycosylase"/>
</dbReference>
<dbReference type="GeneID" id="9233482"/>
<evidence type="ECO:0000313" key="2">
    <source>
        <dbReference type="Proteomes" id="UP000002573"/>
    </source>
</evidence>
<proteinExistence type="predicted"/>
<protein>
    <recommendedName>
        <fullName evidence="3">Iron-sulfur cluster loop</fullName>
    </recommendedName>
</protein>
<dbReference type="AlphaFoldDB" id="D7DAY8"/>
<dbReference type="Gene3D" id="1.10.1670.10">
    <property type="entry name" value="Helix-hairpin-Helix base-excision DNA repair enzymes (C-terminal)"/>
    <property type="match status" value="1"/>
</dbReference>
<dbReference type="eggNOG" id="arCOG04155">
    <property type="taxonomic scope" value="Archaea"/>
</dbReference>
<dbReference type="OrthoDB" id="275633at2157"/>
<accession>D7DAY8</accession>
<dbReference type="STRING" id="591019.Shell_0193"/>
<name>D7DAY8_STAHD</name>
<evidence type="ECO:0000313" key="1">
    <source>
        <dbReference type="EMBL" id="ADI31335.1"/>
    </source>
</evidence>
<dbReference type="SUPFAM" id="SSF48150">
    <property type="entry name" value="DNA-glycosylase"/>
    <property type="match status" value="1"/>
</dbReference>
<dbReference type="InterPro" id="IPR023170">
    <property type="entry name" value="HhH_base_excis_C"/>
</dbReference>
<gene>
    <name evidence="1" type="ordered locus">Shell_0193</name>
</gene>
<dbReference type="RefSeq" id="WP_013142533.1">
    <property type="nucleotide sequence ID" value="NC_014205.1"/>
</dbReference>
<organism evidence="1 2">
    <name type="scientific">Staphylothermus hellenicus (strain DSM 12710 / JCM 10830 / BK20S6-10-b1 / P8)</name>
    <dbReference type="NCBI Taxonomy" id="591019"/>
    <lineage>
        <taxon>Archaea</taxon>
        <taxon>Thermoproteota</taxon>
        <taxon>Thermoprotei</taxon>
        <taxon>Desulfurococcales</taxon>
        <taxon>Desulfurococcaceae</taxon>
        <taxon>Staphylothermus</taxon>
    </lineage>
</organism>
<dbReference type="HOGENOM" id="CLU_1123417_0_0_2"/>